<evidence type="ECO:0000256" key="1">
    <source>
        <dbReference type="SAM" id="MobiDB-lite"/>
    </source>
</evidence>
<dbReference type="Proteomes" id="UP000468735">
    <property type="component" value="Unassembled WGS sequence"/>
</dbReference>
<accession>A0A6H9YRG0</accession>
<gene>
    <name evidence="2" type="ORF">F8566_40595</name>
</gene>
<reference evidence="2 3" key="1">
    <citation type="submission" date="2019-09" db="EMBL/GenBank/DDBJ databases">
        <title>Actinomadura physcomitrii sp. nov., a novel actinomycete isolated from moss [Physcomitrium sphaericum (Ludw) Fuernr].</title>
        <authorList>
            <person name="Zhuang X."/>
            <person name="Liu C."/>
        </authorList>
    </citation>
    <scope>NUCLEOTIDE SEQUENCE [LARGE SCALE GENOMIC DNA]</scope>
    <source>
        <strain evidence="2 3">HMC1</strain>
    </source>
</reference>
<sequence length="60" mass="7448">MSLDDDMRAAVDERLAETIRRNRERQDNRRRRLAELSERRRHGLQRRHRDKLNRNQEKAP</sequence>
<organism evidence="2 3">
    <name type="scientific">Actinomadura rudentiformis</name>
    <dbReference type="NCBI Taxonomy" id="359158"/>
    <lineage>
        <taxon>Bacteria</taxon>
        <taxon>Bacillati</taxon>
        <taxon>Actinomycetota</taxon>
        <taxon>Actinomycetes</taxon>
        <taxon>Streptosporangiales</taxon>
        <taxon>Thermomonosporaceae</taxon>
        <taxon>Actinomadura</taxon>
    </lineage>
</organism>
<protein>
    <submittedName>
        <fullName evidence="2">Uncharacterized protein</fullName>
    </submittedName>
</protein>
<evidence type="ECO:0000313" key="2">
    <source>
        <dbReference type="EMBL" id="KAB2341880.1"/>
    </source>
</evidence>
<feature type="compositionally biased region" description="Basic and acidic residues" evidence="1">
    <location>
        <begin position="18"/>
        <end position="38"/>
    </location>
</feature>
<dbReference type="EMBL" id="WBMT01000024">
    <property type="protein sequence ID" value="KAB2341880.1"/>
    <property type="molecule type" value="Genomic_DNA"/>
</dbReference>
<feature type="region of interest" description="Disordered" evidence="1">
    <location>
        <begin position="18"/>
        <end position="60"/>
    </location>
</feature>
<comment type="caution">
    <text evidence="2">The sequence shown here is derived from an EMBL/GenBank/DDBJ whole genome shotgun (WGS) entry which is preliminary data.</text>
</comment>
<dbReference type="AlphaFoldDB" id="A0A6H9YRG0"/>
<proteinExistence type="predicted"/>
<dbReference type="RefSeq" id="WP_151568061.1">
    <property type="nucleotide sequence ID" value="NZ_WBMT01000024.1"/>
</dbReference>
<evidence type="ECO:0000313" key="3">
    <source>
        <dbReference type="Proteomes" id="UP000468735"/>
    </source>
</evidence>
<keyword evidence="3" id="KW-1185">Reference proteome</keyword>
<name>A0A6H9YRG0_9ACTN</name>
<feature type="compositionally biased region" description="Basic residues" evidence="1">
    <location>
        <begin position="39"/>
        <end position="51"/>
    </location>
</feature>